<name>A0A7J0C6I6_9ACTN</name>
<evidence type="ECO:0008006" key="3">
    <source>
        <dbReference type="Google" id="ProtNLM"/>
    </source>
</evidence>
<proteinExistence type="predicted"/>
<evidence type="ECO:0000313" key="2">
    <source>
        <dbReference type="Proteomes" id="UP000498980"/>
    </source>
</evidence>
<dbReference type="AlphaFoldDB" id="A0A7J0C6I6"/>
<gene>
    <name evidence="1" type="ORF">Sfulv_23440</name>
</gene>
<organism evidence="1 2">
    <name type="scientific">Streptomyces fulvorobeus</name>
    <dbReference type="NCBI Taxonomy" id="284028"/>
    <lineage>
        <taxon>Bacteria</taxon>
        <taxon>Bacillati</taxon>
        <taxon>Actinomycetota</taxon>
        <taxon>Actinomycetes</taxon>
        <taxon>Kitasatosporales</taxon>
        <taxon>Streptomycetaceae</taxon>
        <taxon>Streptomyces</taxon>
    </lineage>
</organism>
<accession>A0A7J0C6I6</accession>
<reference evidence="1 2" key="1">
    <citation type="submission" date="2020-05" db="EMBL/GenBank/DDBJ databases">
        <title>Whole genome shotgun sequence of Streptomyces fulvorobeus NBRC 15897.</title>
        <authorList>
            <person name="Komaki H."/>
            <person name="Tamura T."/>
        </authorList>
    </citation>
    <scope>NUCLEOTIDE SEQUENCE [LARGE SCALE GENOMIC DNA]</scope>
    <source>
        <strain evidence="1 2">NBRC 15897</strain>
    </source>
</reference>
<sequence>MVSVAVVRGQRAGARTSIVPTVLPCGGSISDADTAVLVVKGSTAEHLADLLRGHRIEAGTRTGRRAGGCFRQAVLVLRWFLDGARLVQLSCDIRVSVSTAYRCLHEELTVPAAGGRTSPPRWSARKRPG</sequence>
<dbReference type="EMBL" id="BLWC01000001">
    <property type="protein sequence ID" value="GFM97533.1"/>
    <property type="molecule type" value="Genomic_DNA"/>
</dbReference>
<comment type="caution">
    <text evidence="1">The sequence shown here is derived from an EMBL/GenBank/DDBJ whole genome shotgun (WGS) entry which is preliminary data.</text>
</comment>
<protein>
    <recommendedName>
        <fullName evidence="3">Transposase</fullName>
    </recommendedName>
</protein>
<keyword evidence="2" id="KW-1185">Reference proteome</keyword>
<dbReference type="Proteomes" id="UP000498980">
    <property type="component" value="Unassembled WGS sequence"/>
</dbReference>
<evidence type="ECO:0000313" key="1">
    <source>
        <dbReference type="EMBL" id="GFM97533.1"/>
    </source>
</evidence>